<evidence type="ECO:0000256" key="1">
    <source>
        <dbReference type="ARBA" id="ARBA00006115"/>
    </source>
</evidence>
<proteinExistence type="inferred from homology"/>
<dbReference type="SUPFAM" id="SSF53448">
    <property type="entry name" value="Nucleotide-diphospho-sugar transferases"/>
    <property type="match status" value="1"/>
</dbReference>
<dbReference type="GO" id="GO:0009298">
    <property type="term" value="P:GDP-mannose biosynthetic process"/>
    <property type="evidence" value="ECO:0007669"/>
    <property type="project" value="TreeGrafter"/>
</dbReference>
<dbReference type="InterPro" id="IPR005835">
    <property type="entry name" value="NTP_transferase_dom"/>
</dbReference>
<dbReference type="InterPro" id="IPR051161">
    <property type="entry name" value="Mannose-6P_isomerase_type2"/>
</dbReference>
<accession>C6IH36</accession>
<keyword evidence="3 9" id="KW-0808">Transferase</keyword>
<accession>A0A0N7IA13</accession>
<keyword evidence="5" id="KW-0547">Nucleotide-binding</keyword>
<dbReference type="InterPro" id="IPR029044">
    <property type="entry name" value="Nucleotide-diphossugar_trans"/>
</dbReference>
<dbReference type="EC" id="2.7.7.13" evidence="2"/>
<feature type="domain" description="Nucleotidyl transferase" evidence="8">
    <location>
        <begin position="8"/>
        <end position="282"/>
    </location>
</feature>
<dbReference type="GO" id="GO:0004475">
    <property type="term" value="F:mannose-1-phosphate guanylyltransferase (GTP) activity"/>
    <property type="evidence" value="ECO:0007669"/>
    <property type="project" value="UniProtKB-EC"/>
</dbReference>
<evidence type="ECO:0000256" key="4">
    <source>
        <dbReference type="ARBA" id="ARBA00022695"/>
    </source>
</evidence>
<keyword evidence="4 9" id="KW-0548">Nucleotidyltransferase</keyword>
<dbReference type="PANTHER" id="PTHR46390">
    <property type="entry name" value="MANNOSE-1-PHOSPHATE GUANYLYLTRANSFERASE"/>
    <property type="match status" value="1"/>
</dbReference>
<evidence type="ECO:0000313" key="9">
    <source>
        <dbReference type="EMBL" id="CUP69728.1"/>
    </source>
</evidence>
<name>A0A0N7IA13_BACT4</name>
<evidence type="ECO:0000256" key="7">
    <source>
        <dbReference type="ARBA" id="ARBA00047343"/>
    </source>
</evidence>
<dbReference type="FunFam" id="3.90.550.10:FF:000046">
    <property type="entry name" value="Mannose-1-phosphate guanylyltransferase (GDP)"/>
    <property type="match status" value="1"/>
</dbReference>
<evidence type="ECO:0000259" key="8">
    <source>
        <dbReference type="Pfam" id="PF00483"/>
    </source>
</evidence>
<dbReference type="InterPro" id="IPR049577">
    <property type="entry name" value="GMPP_N"/>
</dbReference>
<dbReference type="PATRIC" id="fig|818.23.peg.2126"/>
<dbReference type="SUPFAM" id="SSF159283">
    <property type="entry name" value="Guanosine diphospho-D-mannose pyrophosphorylase/mannose-6-phosphate isomerase linker domain"/>
    <property type="match status" value="1"/>
</dbReference>
<evidence type="ECO:0000256" key="5">
    <source>
        <dbReference type="ARBA" id="ARBA00022741"/>
    </source>
</evidence>
<comment type="similarity">
    <text evidence="1">Belongs to the mannose-6-phosphate isomerase type 2 family.</text>
</comment>
<comment type="catalytic activity">
    <reaction evidence="7">
        <text>alpha-D-mannose 1-phosphate + GTP + H(+) = GDP-alpha-D-mannose + diphosphate</text>
        <dbReference type="Rhea" id="RHEA:15229"/>
        <dbReference type="ChEBI" id="CHEBI:15378"/>
        <dbReference type="ChEBI" id="CHEBI:33019"/>
        <dbReference type="ChEBI" id="CHEBI:37565"/>
        <dbReference type="ChEBI" id="CHEBI:57527"/>
        <dbReference type="ChEBI" id="CHEBI:58409"/>
        <dbReference type="EC" id="2.7.7.13"/>
    </reaction>
</comment>
<dbReference type="EMBL" id="CZAP01000010">
    <property type="protein sequence ID" value="CUP69728.1"/>
    <property type="molecule type" value="Genomic_DNA"/>
</dbReference>
<evidence type="ECO:0000313" key="10">
    <source>
        <dbReference type="Proteomes" id="UP000095576"/>
    </source>
</evidence>
<sequence length="350" mass="39435">MSMDNHIVIMAGGIGSRFWPMSTPECPKQFIDVMGCGRTLIQLTADRFDGVCPRENVWVVTSEKYIDIVREQLPEIPESNILAEPCARNTAPCIAYACWKIKKKHPNANVVVTPSDALVINTGEFRRVVEKALRFTDNSSAIVTLGIKPTRPETGYGYIAAGDQIMTDKEIFTVDAFKEKPDRETADRYLAEGNYFWNAGIFVWNVRTITSVMRVYAPGIAQIFDRIFPDFYTEKENETIKKLFPTCEAISIDYAVMEKAQEIYVLPASFGWSDLGTWGALRGLLPQDKSGNATVGADVRLYESKNCIVHTSEEKRVVIQGLDGYIIAEKDNTLLICKLEEEQRIKEFSK</sequence>
<dbReference type="AlphaFoldDB" id="A0A0N7IA13"/>
<dbReference type="CDD" id="cd02509">
    <property type="entry name" value="GDP-M1P_Guanylyltransferase"/>
    <property type="match status" value="1"/>
</dbReference>
<dbReference type="Proteomes" id="UP000095576">
    <property type="component" value="Unassembled WGS sequence"/>
</dbReference>
<dbReference type="PANTHER" id="PTHR46390:SF1">
    <property type="entry name" value="MANNOSE-1-PHOSPHATE GUANYLYLTRANSFERASE"/>
    <property type="match status" value="1"/>
</dbReference>
<evidence type="ECO:0000256" key="6">
    <source>
        <dbReference type="ARBA" id="ARBA00023134"/>
    </source>
</evidence>
<evidence type="ECO:0000256" key="3">
    <source>
        <dbReference type="ARBA" id="ARBA00022679"/>
    </source>
</evidence>
<gene>
    <name evidence="9" type="primary">algA</name>
    <name evidence="9" type="ORF">ERS852511_02929</name>
</gene>
<protein>
    <recommendedName>
        <fullName evidence="2">mannose-1-phosphate guanylyltransferase</fullName>
        <ecNumber evidence="2">2.7.7.13</ecNumber>
    </recommendedName>
</protein>
<dbReference type="Pfam" id="PF00483">
    <property type="entry name" value="NTP_transferase"/>
    <property type="match status" value="1"/>
</dbReference>
<dbReference type="Gene3D" id="3.90.550.10">
    <property type="entry name" value="Spore Coat Polysaccharide Biosynthesis Protein SpsA, Chain A"/>
    <property type="match status" value="1"/>
</dbReference>
<keyword evidence="6" id="KW-0342">GTP-binding</keyword>
<organism evidence="9 10">
    <name type="scientific">Bacteroides thetaiotaomicron</name>
    <dbReference type="NCBI Taxonomy" id="818"/>
    <lineage>
        <taxon>Bacteria</taxon>
        <taxon>Pseudomonadati</taxon>
        <taxon>Bacteroidota</taxon>
        <taxon>Bacteroidia</taxon>
        <taxon>Bacteroidales</taxon>
        <taxon>Bacteroidaceae</taxon>
        <taxon>Bacteroides</taxon>
    </lineage>
</organism>
<reference evidence="9 10" key="1">
    <citation type="submission" date="2015-09" db="EMBL/GenBank/DDBJ databases">
        <authorList>
            <consortium name="Pathogen Informatics"/>
        </authorList>
    </citation>
    <scope>NUCLEOTIDE SEQUENCE [LARGE SCALE GENOMIC DNA]</scope>
    <source>
        <strain evidence="9 10">2789STDY5834899</strain>
    </source>
</reference>
<evidence type="ECO:0000256" key="2">
    <source>
        <dbReference type="ARBA" id="ARBA00012387"/>
    </source>
</evidence>
<dbReference type="GO" id="GO:0005525">
    <property type="term" value="F:GTP binding"/>
    <property type="evidence" value="ECO:0007669"/>
    <property type="project" value="UniProtKB-KW"/>
</dbReference>
<dbReference type="KEGG" id="btho:Btheta7330_02054"/>